<dbReference type="EMBL" id="CP010086">
    <property type="protein sequence ID" value="AJH00457.1"/>
    <property type="molecule type" value="Genomic_DNA"/>
</dbReference>
<dbReference type="OrthoDB" id="9879398at2"/>
<evidence type="ECO:0000313" key="2">
    <source>
        <dbReference type="EMBL" id="MBF7809809.1"/>
    </source>
</evidence>
<dbReference type="EMBL" id="JABSXK010000001">
    <property type="protein sequence ID" value="NRV10815.1"/>
    <property type="molecule type" value="Genomic_DNA"/>
</dbReference>
<evidence type="ECO:0000313" key="3">
    <source>
        <dbReference type="EMBL" id="NRV10815.1"/>
    </source>
</evidence>
<dbReference type="Proteomes" id="UP000631418">
    <property type="component" value="Unassembled WGS sequence"/>
</dbReference>
<accession>A0A0B5QQ94</accession>
<reference evidence="1" key="2">
    <citation type="submission" date="2016-02" db="EMBL/GenBank/DDBJ databases">
        <title>Genome sequence of Clostridium beijerinckii strain 59B.</title>
        <authorList>
            <person name="Little G.T."/>
            <person name="Minton N.P."/>
        </authorList>
    </citation>
    <scope>NUCLEOTIDE SEQUENCE</scope>
    <source>
        <strain evidence="1">NCIMB 14988</strain>
    </source>
</reference>
<dbReference type="RefSeq" id="WP_012059602.1">
    <property type="nucleotide sequence ID" value="NZ_CP010086.2"/>
</dbReference>
<protein>
    <submittedName>
        <fullName evidence="1">Uncharacterized protein</fullName>
    </submittedName>
</protein>
<proteinExistence type="predicted"/>
<reference evidence="4" key="1">
    <citation type="submission" date="2014-12" db="EMBL/GenBank/DDBJ databases">
        <title>Genome sequence of Clostridium beijerinckii strain 59B.</title>
        <authorList>
            <person name="Little G.T."/>
            <person name="Minton N.P."/>
        </authorList>
    </citation>
    <scope>NUCLEOTIDE SEQUENCE [LARGE SCALE GENOMIC DNA]</scope>
    <source>
        <strain evidence="4">59B</strain>
    </source>
</reference>
<dbReference type="Proteomes" id="UP000821656">
    <property type="component" value="Unassembled WGS sequence"/>
</dbReference>
<dbReference type="EMBL" id="JADOEF010000001">
    <property type="protein sequence ID" value="MBF7809809.1"/>
    <property type="molecule type" value="Genomic_DNA"/>
</dbReference>
<gene>
    <name evidence="3" type="ORF">DFH45_003778</name>
    <name evidence="2" type="ORF">IS491_14235</name>
    <name evidence="1" type="ORF">LF65_03909</name>
</gene>
<sequence>MEIKLNEIEMLTILQALEVLHDQATEYKDLIYESDKDFLVDINKTRIVHNKLLVQAKNEGVINKKVSLI</sequence>
<evidence type="ECO:0000313" key="4">
    <source>
        <dbReference type="Proteomes" id="UP000031866"/>
    </source>
</evidence>
<dbReference type="AlphaFoldDB" id="A0A0B5QQ94"/>
<organism evidence="1 4">
    <name type="scientific">Clostridium beijerinckii</name>
    <name type="common">Clostridium MP</name>
    <dbReference type="NCBI Taxonomy" id="1520"/>
    <lineage>
        <taxon>Bacteria</taxon>
        <taxon>Bacillati</taxon>
        <taxon>Bacillota</taxon>
        <taxon>Clostridia</taxon>
        <taxon>Eubacteriales</taxon>
        <taxon>Clostridiaceae</taxon>
        <taxon>Clostridium</taxon>
    </lineage>
</organism>
<reference evidence="2" key="4">
    <citation type="submission" date="2020-11" db="EMBL/GenBank/DDBJ databases">
        <authorList>
            <person name="Thieme N."/>
            <person name="Liebl W."/>
            <person name="Zverlov V."/>
        </authorList>
    </citation>
    <scope>NUCLEOTIDE SEQUENCE</scope>
    <source>
        <strain evidence="2">NT08</strain>
    </source>
</reference>
<dbReference type="Proteomes" id="UP000031866">
    <property type="component" value="Chromosome"/>
</dbReference>
<dbReference type="KEGG" id="cbei:LF65_03909"/>
<name>A0A0B5QQ94_CLOBE</name>
<reference evidence="3" key="3">
    <citation type="submission" date="2020-05" db="EMBL/GenBank/DDBJ databases">
        <title>Genomic insights into acetone-butanol-ethanol (ABE) fermentation by sequencing solventogenic clostridia strains.</title>
        <authorList>
            <person name="Brown S."/>
        </authorList>
    </citation>
    <scope>NUCLEOTIDE SEQUENCE</scope>
    <source>
        <strain evidence="3">DJ126</strain>
    </source>
</reference>
<evidence type="ECO:0000313" key="1">
    <source>
        <dbReference type="EMBL" id="AJH00457.1"/>
    </source>
</evidence>